<dbReference type="OrthoDB" id="6482165at2759"/>
<feature type="compositionally biased region" description="Polar residues" evidence="1">
    <location>
        <begin position="111"/>
        <end position="131"/>
    </location>
</feature>
<keyword evidence="3" id="KW-1185">Reference proteome</keyword>
<feature type="compositionally biased region" description="Basic and acidic residues" evidence="1">
    <location>
        <begin position="220"/>
        <end position="244"/>
    </location>
</feature>
<dbReference type="GO" id="GO:0010569">
    <property type="term" value="P:regulation of double-strand break repair via homologous recombination"/>
    <property type="evidence" value="ECO:0007669"/>
    <property type="project" value="TreeGrafter"/>
</dbReference>
<evidence type="ECO:0000313" key="2">
    <source>
        <dbReference type="EMBL" id="KAF6027490.1"/>
    </source>
</evidence>
<proteinExistence type="predicted"/>
<accession>A0A7J7JME7</accession>
<dbReference type="GO" id="GO:0110026">
    <property type="term" value="P:regulation of DNA strand resection involved in replication fork processing"/>
    <property type="evidence" value="ECO:0007669"/>
    <property type="project" value="TreeGrafter"/>
</dbReference>
<comment type="caution">
    <text evidence="2">The sequence shown here is derived from an EMBL/GenBank/DDBJ whole genome shotgun (WGS) entry which is preliminary data.</text>
</comment>
<dbReference type="GO" id="GO:0010975">
    <property type="term" value="P:regulation of neuron projection development"/>
    <property type="evidence" value="ECO:0007669"/>
    <property type="project" value="TreeGrafter"/>
</dbReference>
<organism evidence="2 3">
    <name type="scientific">Bugula neritina</name>
    <name type="common">Brown bryozoan</name>
    <name type="synonym">Sertularia neritina</name>
    <dbReference type="NCBI Taxonomy" id="10212"/>
    <lineage>
        <taxon>Eukaryota</taxon>
        <taxon>Metazoa</taxon>
        <taxon>Spiralia</taxon>
        <taxon>Lophotrochozoa</taxon>
        <taxon>Bryozoa</taxon>
        <taxon>Gymnolaemata</taxon>
        <taxon>Cheilostomatida</taxon>
        <taxon>Flustrina</taxon>
        <taxon>Buguloidea</taxon>
        <taxon>Bugulidae</taxon>
        <taxon>Bugula</taxon>
    </lineage>
</organism>
<dbReference type="InterPro" id="IPR006553">
    <property type="entry name" value="Leu-rich_rpt_Cys-con_subtyp"/>
</dbReference>
<gene>
    <name evidence="2" type="ORF">EB796_014201</name>
</gene>
<dbReference type="GO" id="GO:0000723">
    <property type="term" value="P:telomere maintenance"/>
    <property type="evidence" value="ECO:0007669"/>
    <property type="project" value="TreeGrafter"/>
</dbReference>
<reference evidence="2" key="1">
    <citation type="submission" date="2020-06" db="EMBL/GenBank/DDBJ databases">
        <title>Draft genome of Bugula neritina, a colonial animal packing powerful symbionts and potential medicines.</title>
        <authorList>
            <person name="Rayko M."/>
        </authorList>
    </citation>
    <scope>NUCLEOTIDE SEQUENCE [LARGE SCALE GENOMIC DNA]</scope>
    <source>
        <strain evidence="2">Kwan_BN1</strain>
    </source>
</reference>
<dbReference type="PANTHER" id="PTHR15739">
    <property type="entry name" value="ZINC FINGER PROTEIN"/>
    <property type="match status" value="1"/>
</dbReference>
<evidence type="ECO:0000256" key="1">
    <source>
        <dbReference type="SAM" id="MobiDB-lite"/>
    </source>
</evidence>
<dbReference type="AlphaFoldDB" id="A0A7J7JME7"/>
<dbReference type="SUPFAM" id="SSF52047">
    <property type="entry name" value="RNI-like"/>
    <property type="match status" value="1"/>
</dbReference>
<evidence type="ECO:0000313" key="3">
    <source>
        <dbReference type="Proteomes" id="UP000593567"/>
    </source>
</evidence>
<feature type="compositionally biased region" description="Polar residues" evidence="1">
    <location>
        <begin position="246"/>
        <end position="264"/>
    </location>
</feature>
<dbReference type="Proteomes" id="UP000593567">
    <property type="component" value="Unassembled WGS sequence"/>
</dbReference>
<dbReference type="EMBL" id="VXIV02002082">
    <property type="protein sequence ID" value="KAF6027490.1"/>
    <property type="molecule type" value="Genomic_DNA"/>
</dbReference>
<protein>
    <submittedName>
        <fullName evidence="2">FBXO41</fullName>
    </submittedName>
</protein>
<dbReference type="Gene3D" id="3.80.10.10">
    <property type="entry name" value="Ribonuclease Inhibitor"/>
    <property type="match status" value="1"/>
</dbReference>
<dbReference type="InterPro" id="IPR032675">
    <property type="entry name" value="LRR_dom_sf"/>
</dbReference>
<name>A0A7J7JME7_BUGNE</name>
<sequence>MRFDDACCEVIGRAWPDLRMLCVGGKGITARGLVNIAQLCQNLRALELVNCVSLTSETVRAMTSNGLKKLELVELNETPLSSEALKAFGEGCPNLSKFSYPGTVEDETFEQQVKTRQSSGPRFGSNGTYESVDTEELRKLQRNSTDDPPMPVSEKVKQFDELPGGEEQEKALESRIIAARKLNAETAQQLANNRRNRKFNYNKPSTSSMVREPPPIPPKPPRERKTLEQLKQEMKSRQNPELRISKPSNSLLTAPSTQGQTNDKLTPETEKADSNSGNQISKHHLRVSNG</sequence>
<feature type="compositionally biased region" description="Basic residues" evidence="1">
    <location>
        <begin position="281"/>
        <end position="290"/>
    </location>
</feature>
<dbReference type="PANTHER" id="PTHR15739:SF2">
    <property type="entry name" value="PROTEIN ZNF365"/>
    <property type="match status" value="1"/>
</dbReference>
<dbReference type="SMART" id="SM00367">
    <property type="entry name" value="LRR_CC"/>
    <property type="match status" value="2"/>
</dbReference>
<feature type="region of interest" description="Disordered" evidence="1">
    <location>
        <begin position="190"/>
        <end position="290"/>
    </location>
</feature>
<feature type="region of interest" description="Disordered" evidence="1">
    <location>
        <begin position="111"/>
        <end position="170"/>
    </location>
</feature>
<dbReference type="InterPro" id="IPR052283">
    <property type="entry name" value="GenomicStab_NeuMorph_Reg"/>
</dbReference>